<keyword evidence="2" id="KW-1185">Reference proteome</keyword>
<organism evidence="1 2">
    <name type="scientific">Chlorella ohadii</name>
    <dbReference type="NCBI Taxonomy" id="2649997"/>
    <lineage>
        <taxon>Eukaryota</taxon>
        <taxon>Viridiplantae</taxon>
        <taxon>Chlorophyta</taxon>
        <taxon>core chlorophytes</taxon>
        <taxon>Trebouxiophyceae</taxon>
        <taxon>Chlorellales</taxon>
        <taxon>Chlorellaceae</taxon>
        <taxon>Chlorella clade</taxon>
        <taxon>Chlorella</taxon>
    </lineage>
</organism>
<reference evidence="1" key="1">
    <citation type="submission" date="2020-11" db="EMBL/GenBank/DDBJ databases">
        <title>Chlorella ohadii genome sequencing and assembly.</title>
        <authorList>
            <person name="Murik O."/>
            <person name="Treves H."/>
            <person name="Kedem I."/>
            <person name="Shotland Y."/>
            <person name="Kaplan A."/>
        </authorList>
    </citation>
    <scope>NUCLEOTIDE SEQUENCE</scope>
    <source>
        <strain evidence="1">1</strain>
    </source>
</reference>
<dbReference type="EMBL" id="JADXDR010000058">
    <property type="protein sequence ID" value="KAI7841836.1"/>
    <property type="molecule type" value="Genomic_DNA"/>
</dbReference>
<sequence>MAVGGVSAERTSANAVTLFPKAGFNVNELEAIVIEHLDLDGPLPIAITIVNQPRCGVLCSFAAADEARRAHSSLQQLGSSLDSGAFASQLYIKKDPEMASGVGGGRSPGRRPALDLRREVEAGLRRVTPHACKCHVPARRQNGKEQPRSGLDEMYIMQQAGHACGVTKVAELRFPQLLCDSLAGARILRGVAALLHMEFCKPTERYVVERLKQCYQGIFSRSLRRALVDDCCAHAARRHADVSKRNIEAYLGEVVHRLVVRR</sequence>
<gene>
    <name evidence="1" type="ORF">COHA_004365</name>
</gene>
<protein>
    <submittedName>
        <fullName evidence="1">Uncharacterized protein</fullName>
    </submittedName>
</protein>
<accession>A0AAD5H2U8</accession>
<evidence type="ECO:0000313" key="1">
    <source>
        <dbReference type="EMBL" id="KAI7841836.1"/>
    </source>
</evidence>
<dbReference type="AlphaFoldDB" id="A0AAD5H2U8"/>
<evidence type="ECO:0000313" key="2">
    <source>
        <dbReference type="Proteomes" id="UP001205105"/>
    </source>
</evidence>
<dbReference type="Proteomes" id="UP001205105">
    <property type="component" value="Unassembled WGS sequence"/>
</dbReference>
<comment type="caution">
    <text evidence="1">The sequence shown here is derived from an EMBL/GenBank/DDBJ whole genome shotgun (WGS) entry which is preliminary data.</text>
</comment>
<name>A0AAD5H2U8_9CHLO</name>
<proteinExistence type="predicted"/>